<keyword evidence="2" id="KW-1185">Reference proteome</keyword>
<sequence>MLEIEEQKQYREDLLEWSNLMHVHWESMKPRFSKLFDIKSLEEWEESCRELKVKLQEDSKVDFDDYQAAKSLYEKWEQLHEESQSFQEKEEVLDVRKVTESHDSDKGVVMISQEVHDTAEELDKEWVELIQMVTNLEIPLQEIGNFVSDYKRY</sequence>
<accession>A0AAN2PBW0</accession>
<comment type="caution">
    <text evidence="1">The sequence shown here is derived from an EMBL/GenBank/DDBJ whole genome shotgun (WGS) entry which is preliminary data.</text>
</comment>
<name>A0AAN2PBW0_9BACI</name>
<dbReference type="RefSeq" id="WP_055348499.1">
    <property type="nucleotide sequence ID" value="NZ_CCXW01000004.1"/>
</dbReference>
<reference evidence="1 2" key="1">
    <citation type="journal article" date="2014" name="Genome Announc.">
        <title>Genome Sequence of Bacillus simplex Strain P558, Isolated from a Human Fecal Sample.</title>
        <authorList>
            <person name="Croce O."/>
            <person name="Hugon P."/>
            <person name="Lagier J.C."/>
            <person name="Bibi F."/>
            <person name="Robert C."/>
            <person name="Azhar E.I."/>
            <person name="Raoult D."/>
            <person name="Fournier P.E."/>
        </authorList>
    </citation>
    <scope>NUCLEOTIDE SEQUENCE [LARGE SCALE GENOMIC DNA]</scope>
    <source>
        <strain evidence="1 2">P558</strain>
    </source>
</reference>
<evidence type="ECO:0000313" key="2">
    <source>
        <dbReference type="Proteomes" id="UP000182110"/>
    </source>
</evidence>
<dbReference type="Proteomes" id="UP000182110">
    <property type="component" value="Unassembled WGS sequence"/>
</dbReference>
<organism evidence="1 2">
    <name type="scientific">Peribacillus simplex</name>
    <dbReference type="NCBI Taxonomy" id="1478"/>
    <lineage>
        <taxon>Bacteria</taxon>
        <taxon>Bacillati</taxon>
        <taxon>Bacillota</taxon>
        <taxon>Bacilli</taxon>
        <taxon>Bacillales</taxon>
        <taxon>Bacillaceae</taxon>
        <taxon>Peribacillus</taxon>
    </lineage>
</organism>
<evidence type="ECO:0000313" key="1">
    <source>
        <dbReference type="EMBL" id="CEG24896.1"/>
    </source>
</evidence>
<proteinExistence type="predicted"/>
<protein>
    <submittedName>
        <fullName evidence="1">Uncharacterized protein</fullName>
    </submittedName>
</protein>
<dbReference type="AlphaFoldDB" id="A0AAN2PBW0"/>
<dbReference type="EMBL" id="CCXW01000004">
    <property type="protein sequence ID" value="CEG24896.1"/>
    <property type="molecule type" value="Genomic_DNA"/>
</dbReference>
<gene>
    <name evidence="1" type="ORF">BN1180_05739</name>
</gene>